<name>A0A0G1Q746_9BACT</name>
<reference evidence="2 3" key="1">
    <citation type="journal article" date="2015" name="Nature">
        <title>rRNA introns, odd ribosomes, and small enigmatic genomes across a large radiation of phyla.</title>
        <authorList>
            <person name="Brown C.T."/>
            <person name="Hug L.A."/>
            <person name="Thomas B.C."/>
            <person name="Sharon I."/>
            <person name="Castelle C.J."/>
            <person name="Singh A."/>
            <person name="Wilkins M.J."/>
            <person name="Williams K.H."/>
            <person name="Banfield J.F."/>
        </authorList>
    </citation>
    <scope>NUCLEOTIDE SEQUENCE [LARGE SCALE GENOMIC DNA]</scope>
</reference>
<sequence>MVTSPVTSYKKATQALNFFAQKKEGKINKMKAIKLIYLADRLHLRKYGRPIVGDTYWAMKLGPVGSRAKRVAELDTMPNEVFSYAKKYIKPADSKKQSFVSLRPVDMDIFSKTDLECLESVYENFSDKDQFELAELSHQYPEWARHERALKAGKKRVLMQYDDFFSDTEKSDPLFAQNKTDLNLAKESFEELQEVSAFFSR</sequence>
<dbReference type="InterPro" id="IPR025272">
    <property type="entry name" value="SocA_Panacea"/>
</dbReference>
<organism evidence="2 3">
    <name type="scientific">Candidatus Giovannonibacteria bacterium GW2011_GWA2_45_21</name>
    <dbReference type="NCBI Taxonomy" id="1618649"/>
    <lineage>
        <taxon>Bacteria</taxon>
        <taxon>Candidatus Giovannoniibacteriota</taxon>
    </lineage>
</organism>
<accession>A0A0G1Q746</accession>
<protein>
    <recommendedName>
        <fullName evidence="1">Antitoxin SocA-like Panacea domain-containing protein</fullName>
    </recommendedName>
</protein>
<dbReference type="Pfam" id="PF13274">
    <property type="entry name" value="SocA_Panacea"/>
    <property type="match status" value="1"/>
</dbReference>
<dbReference type="AlphaFoldDB" id="A0A0G1Q746"/>
<proteinExistence type="predicted"/>
<dbReference type="EMBL" id="LCKT01000019">
    <property type="protein sequence ID" value="KKU04415.1"/>
    <property type="molecule type" value="Genomic_DNA"/>
</dbReference>
<dbReference type="Proteomes" id="UP000034696">
    <property type="component" value="Unassembled WGS sequence"/>
</dbReference>
<evidence type="ECO:0000259" key="1">
    <source>
        <dbReference type="Pfam" id="PF13274"/>
    </source>
</evidence>
<evidence type="ECO:0000313" key="3">
    <source>
        <dbReference type="Proteomes" id="UP000034696"/>
    </source>
</evidence>
<comment type="caution">
    <text evidence="2">The sequence shown here is derived from an EMBL/GenBank/DDBJ whole genome shotgun (WGS) entry which is preliminary data.</text>
</comment>
<evidence type="ECO:0000313" key="2">
    <source>
        <dbReference type="EMBL" id="KKU04415.1"/>
    </source>
</evidence>
<gene>
    <name evidence="2" type="ORF">UX06_C0019G0004</name>
</gene>
<feature type="domain" description="Antitoxin SocA-like Panacea" evidence="1">
    <location>
        <begin position="33"/>
        <end position="143"/>
    </location>
</feature>